<organism evidence="2 3">
    <name type="scientific">Portunus trituberculatus</name>
    <name type="common">Swimming crab</name>
    <name type="synonym">Neptunus trituberculatus</name>
    <dbReference type="NCBI Taxonomy" id="210409"/>
    <lineage>
        <taxon>Eukaryota</taxon>
        <taxon>Metazoa</taxon>
        <taxon>Ecdysozoa</taxon>
        <taxon>Arthropoda</taxon>
        <taxon>Crustacea</taxon>
        <taxon>Multicrustacea</taxon>
        <taxon>Malacostraca</taxon>
        <taxon>Eumalacostraca</taxon>
        <taxon>Eucarida</taxon>
        <taxon>Decapoda</taxon>
        <taxon>Pleocyemata</taxon>
        <taxon>Brachyura</taxon>
        <taxon>Eubrachyura</taxon>
        <taxon>Portunoidea</taxon>
        <taxon>Portunidae</taxon>
        <taxon>Portuninae</taxon>
        <taxon>Portunus</taxon>
    </lineage>
</organism>
<proteinExistence type="predicted"/>
<dbReference type="AlphaFoldDB" id="A0A5B7FF95"/>
<evidence type="ECO:0000313" key="2">
    <source>
        <dbReference type="EMBL" id="MPC43648.1"/>
    </source>
</evidence>
<reference evidence="2 3" key="1">
    <citation type="submission" date="2019-05" db="EMBL/GenBank/DDBJ databases">
        <title>Another draft genome of Portunus trituberculatus and its Hox gene families provides insights of decapod evolution.</title>
        <authorList>
            <person name="Jeong J.-H."/>
            <person name="Song I."/>
            <person name="Kim S."/>
            <person name="Choi T."/>
            <person name="Kim D."/>
            <person name="Ryu S."/>
            <person name="Kim W."/>
        </authorList>
    </citation>
    <scope>NUCLEOTIDE SEQUENCE [LARGE SCALE GENOMIC DNA]</scope>
    <source>
        <tissue evidence="2">Muscle</tissue>
    </source>
</reference>
<evidence type="ECO:0000313" key="3">
    <source>
        <dbReference type="Proteomes" id="UP000324222"/>
    </source>
</evidence>
<accession>A0A5B7FF95</accession>
<protein>
    <submittedName>
        <fullName evidence="2">Uncharacterized protein</fullName>
    </submittedName>
</protein>
<evidence type="ECO:0000256" key="1">
    <source>
        <dbReference type="SAM" id="MobiDB-lite"/>
    </source>
</evidence>
<keyword evidence="3" id="KW-1185">Reference proteome</keyword>
<comment type="caution">
    <text evidence="2">The sequence shown here is derived from an EMBL/GenBank/DDBJ whole genome shotgun (WGS) entry which is preliminary data.</text>
</comment>
<feature type="region of interest" description="Disordered" evidence="1">
    <location>
        <begin position="165"/>
        <end position="209"/>
    </location>
</feature>
<dbReference type="Proteomes" id="UP000324222">
    <property type="component" value="Unassembled WGS sequence"/>
</dbReference>
<gene>
    <name evidence="2" type="ORF">E2C01_037302</name>
</gene>
<name>A0A5B7FF95_PORTR</name>
<sequence>MTVQFHIYIFDFATLRFHVEGLEECEGEPVKAFVLTGERTQGADCGSEPHLCAPCDGVSFLMPQKPSHAPTSHPSRPSFLRHLSPLTSHEHPSLSRVLNQARLSVGHAAEGTGESRASHAFGDSFPIPLRNTFAEAACCSQRPECFHGEAPHRLGLMGASSSSILADVAGPRSPPPNLDQPESSRPSGQRGSGSDGPKQKKSVTVEHKRHGKCDFPLLQAASAPSPPRDTRSILVDASEETFWFAPRTSLSLGGGSDPRRLAAWWKPSQSCVKQRSSEAREAISQRTGEAGAMELAQHRELIARIRVGRVSLGMWPLGALCHALAIGTVDGERPGDGEGTVA</sequence>
<dbReference type="EMBL" id="VSRR010005928">
    <property type="protein sequence ID" value="MPC43648.1"/>
    <property type="molecule type" value="Genomic_DNA"/>
</dbReference>